<accession>A0AAD6HR91</accession>
<evidence type="ECO:0000313" key="2">
    <source>
        <dbReference type="Proteomes" id="UP001215712"/>
    </source>
</evidence>
<dbReference type="Proteomes" id="UP001215712">
    <property type="component" value="Unassembled WGS sequence"/>
</dbReference>
<dbReference type="AlphaFoldDB" id="A0AAD6HR91"/>
<name>A0AAD6HR91_9EURO</name>
<organism evidence="1 2">
    <name type="scientific">Penicillium malachiteum</name>
    <dbReference type="NCBI Taxonomy" id="1324776"/>
    <lineage>
        <taxon>Eukaryota</taxon>
        <taxon>Fungi</taxon>
        <taxon>Dikarya</taxon>
        <taxon>Ascomycota</taxon>
        <taxon>Pezizomycotina</taxon>
        <taxon>Eurotiomycetes</taxon>
        <taxon>Eurotiomycetidae</taxon>
        <taxon>Eurotiales</taxon>
        <taxon>Aspergillaceae</taxon>
        <taxon>Penicillium</taxon>
    </lineage>
</organism>
<protein>
    <submittedName>
        <fullName evidence="1">Uncharacterized protein</fullName>
    </submittedName>
</protein>
<evidence type="ECO:0000313" key="1">
    <source>
        <dbReference type="EMBL" id="KAJ5732793.1"/>
    </source>
</evidence>
<reference evidence="1" key="1">
    <citation type="journal article" date="2023" name="IMA Fungus">
        <title>Comparative genomic study of the Penicillium genus elucidates a diverse pangenome and 15 lateral gene transfer events.</title>
        <authorList>
            <person name="Petersen C."/>
            <person name="Sorensen T."/>
            <person name="Nielsen M.R."/>
            <person name="Sondergaard T.E."/>
            <person name="Sorensen J.L."/>
            <person name="Fitzpatrick D.A."/>
            <person name="Frisvad J.C."/>
            <person name="Nielsen K.L."/>
        </authorList>
    </citation>
    <scope>NUCLEOTIDE SEQUENCE</scope>
    <source>
        <strain evidence="1">IBT 17514</strain>
    </source>
</reference>
<reference evidence="1" key="2">
    <citation type="submission" date="2023-01" db="EMBL/GenBank/DDBJ databases">
        <authorList>
            <person name="Petersen C."/>
        </authorList>
    </citation>
    <scope>NUCLEOTIDE SEQUENCE</scope>
    <source>
        <strain evidence="1">IBT 17514</strain>
    </source>
</reference>
<dbReference type="EMBL" id="JAQJAN010000004">
    <property type="protein sequence ID" value="KAJ5732793.1"/>
    <property type="molecule type" value="Genomic_DNA"/>
</dbReference>
<sequence length="84" mass="9978">MFWLKWIFTNKSKEQIRAEEKRKRQSKAHTNRVLARERELRLAKDGGGAKNARIFFGSPWEVYSHEKYGKRTKENVSSGLMKHN</sequence>
<comment type="caution">
    <text evidence="1">The sequence shown here is derived from an EMBL/GenBank/DDBJ whole genome shotgun (WGS) entry which is preliminary data.</text>
</comment>
<proteinExistence type="predicted"/>
<gene>
    <name evidence="1" type="ORF">N7493_004274</name>
</gene>
<keyword evidence="2" id="KW-1185">Reference proteome</keyword>